<evidence type="ECO:0000313" key="2">
    <source>
        <dbReference type="EMBL" id="RAK51376.1"/>
    </source>
</evidence>
<dbReference type="RefSeq" id="WP_111515911.1">
    <property type="nucleotide sequence ID" value="NZ_QFYR01000004.1"/>
</dbReference>
<protein>
    <recommendedName>
        <fullName evidence="4">SIMPL domain-containing protein</fullName>
    </recommendedName>
</protein>
<sequence length="246" mass="25609">MKTLIRAAALSALLASAAAPAALAQAAPPAAESMFQATTLNLAAYGETKVAPDMATITLGVMTEAATAQDAMRLNAQRMTQVTAALRKAGIAAKDIQTSNLNLNPQYAYEQNQPPKLTGYQASNQVTVTVHDLARLGAAVDATVNAGANQVNGVSFGLNDPTAAENAAREQAVRALQAKADLYARATGHRVQRLVTISEGATYSAPPPMPMAMAASFAKREMADTPVSAGELKVRIDVTGLYELAR</sequence>
<dbReference type="Gene3D" id="3.30.70.2970">
    <property type="entry name" value="Protein of unknown function (DUF541), domain 2"/>
    <property type="match status" value="1"/>
</dbReference>
<accession>A0A328AAY9</accession>
<evidence type="ECO:0000313" key="3">
    <source>
        <dbReference type="Proteomes" id="UP000249725"/>
    </source>
</evidence>
<keyword evidence="3" id="KW-1185">Reference proteome</keyword>
<dbReference type="EMBL" id="QFYR01000004">
    <property type="protein sequence ID" value="RAK51376.1"/>
    <property type="molecule type" value="Genomic_DNA"/>
</dbReference>
<feature type="signal peptide" evidence="1">
    <location>
        <begin position="1"/>
        <end position="26"/>
    </location>
</feature>
<name>A0A328AAY9_9CAUL</name>
<dbReference type="OrthoDB" id="9813144at2"/>
<organism evidence="2 3">
    <name type="scientific">Phenylobacterium deserti</name>
    <dbReference type="NCBI Taxonomy" id="1914756"/>
    <lineage>
        <taxon>Bacteria</taxon>
        <taxon>Pseudomonadati</taxon>
        <taxon>Pseudomonadota</taxon>
        <taxon>Alphaproteobacteria</taxon>
        <taxon>Caulobacterales</taxon>
        <taxon>Caulobacteraceae</taxon>
        <taxon>Phenylobacterium</taxon>
    </lineage>
</organism>
<dbReference type="Proteomes" id="UP000249725">
    <property type="component" value="Unassembled WGS sequence"/>
</dbReference>
<evidence type="ECO:0008006" key="4">
    <source>
        <dbReference type="Google" id="ProtNLM"/>
    </source>
</evidence>
<gene>
    <name evidence="2" type="ORF">DJ018_15675</name>
</gene>
<dbReference type="Gene3D" id="3.30.110.170">
    <property type="entry name" value="Protein of unknown function (DUF541), domain 1"/>
    <property type="match status" value="1"/>
</dbReference>
<reference evidence="3" key="1">
    <citation type="submission" date="2018-05" db="EMBL/GenBank/DDBJ databases">
        <authorList>
            <person name="Li X."/>
        </authorList>
    </citation>
    <scope>NUCLEOTIDE SEQUENCE [LARGE SCALE GENOMIC DNA]</scope>
    <source>
        <strain evidence="3">YIM 73061</strain>
    </source>
</reference>
<comment type="caution">
    <text evidence="2">The sequence shown here is derived from an EMBL/GenBank/DDBJ whole genome shotgun (WGS) entry which is preliminary data.</text>
</comment>
<dbReference type="PANTHER" id="PTHR34387">
    <property type="entry name" value="SLR1258 PROTEIN"/>
    <property type="match status" value="1"/>
</dbReference>
<feature type="chain" id="PRO_5016249613" description="SIMPL domain-containing protein" evidence="1">
    <location>
        <begin position="27"/>
        <end position="246"/>
    </location>
</feature>
<dbReference type="InterPro" id="IPR007497">
    <property type="entry name" value="SIMPL/DUF541"/>
</dbReference>
<proteinExistence type="predicted"/>
<dbReference type="PANTHER" id="PTHR34387:SF1">
    <property type="entry name" value="PERIPLASMIC IMMUNOGENIC PROTEIN"/>
    <property type="match status" value="1"/>
</dbReference>
<dbReference type="GO" id="GO:0006974">
    <property type="term" value="P:DNA damage response"/>
    <property type="evidence" value="ECO:0007669"/>
    <property type="project" value="TreeGrafter"/>
</dbReference>
<dbReference type="AlphaFoldDB" id="A0A328AAY9"/>
<dbReference type="InterPro" id="IPR052022">
    <property type="entry name" value="26kDa_periplasmic_antigen"/>
</dbReference>
<keyword evidence="1" id="KW-0732">Signal</keyword>
<dbReference type="Pfam" id="PF04402">
    <property type="entry name" value="SIMPL"/>
    <property type="match status" value="1"/>
</dbReference>
<evidence type="ECO:0000256" key="1">
    <source>
        <dbReference type="SAM" id="SignalP"/>
    </source>
</evidence>